<evidence type="ECO:0000313" key="3">
    <source>
        <dbReference type="Proteomes" id="UP000007374"/>
    </source>
</evidence>
<protein>
    <submittedName>
        <fullName evidence="2">Uncharacterized protein</fullName>
    </submittedName>
</protein>
<accession>K2P8G9</accession>
<dbReference type="Proteomes" id="UP000007374">
    <property type="component" value="Unassembled WGS sequence"/>
</dbReference>
<dbReference type="AlphaFoldDB" id="K2P8G9"/>
<sequence>MLGSILSPLFGGSSNRSPSTAGSNQETAPVNLIDAQEPVEETSEVLLPPTEEEQGETPARNEDETAPPPQQTGNANASAASSTGAAASSAGTANASKAVNATAASAKTAETAANEEATPSDWAREAALATQRNERLASMIQQMSQPEAAGNLALMRGRESSGTDLQSVLSAYRENGEGNPADFGSDLQAA</sequence>
<dbReference type="PATRIC" id="fig|1231190.3.peg.1220"/>
<gene>
    <name evidence="2" type="ORF">NA8A_05798</name>
</gene>
<reference evidence="2 3" key="1">
    <citation type="journal article" date="2012" name="J. Bacteriol.">
        <title>Genome Sequence of Nitratireductor indicus Type Strain C115.</title>
        <authorList>
            <person name="Lai Q."/>
            <person name="Li G."/>
            <person name="Yu Z."/>
            <person name="Shao Z."/>
        </authorList>
    </citation>
    <scope>NUCLEOTIDE SEQUENCE [LARGE SCALE GENOMIC DNA]</scope>
    <source>
        <strain evidence="2 3">C115</strain>
    </source>
</reference>
<evidence type="ECO:0000313" key="2">
    <source>
        <dbReference type="EMBL" id="EKF43521.1"/>
    </source>
</evidence>
<keyword evidence="3" id="KW-1185">Reference proteome</keyword>
<evidence type="ECO:0000256" key="1">
    <source>
        <dbReference type="SAM" id="MobiDB-lite"/>
    </source>
</evidence>
<dbReference type="EMBL" id="AMSI01000003">
    <property type="protein sequence ID" value="EKF43521.1"/>
    <property type="molecule type" value="Genomic_DNA"/>
</dbReference>
<proteinExistence type="predicted"/>
<comment type="caution">
    <text evidence="2">The sequence shown here is derived from an EMBL/GenBank/DDBJ whole genome shotgun (WGS) entry which is preliminary data.</text>
</comment>
<feature type="region of interest" description="Disordered" evidence="1">
    <location>
        <begin position="1"/>
        <end position="123"/>
    </location>
</feature>
<feature type="compositionally biased region" description="Low complexity" evidence="1">
    <location>
        <begin position="72"/>
        <end position="117"/>
    </location>
</feature>
<name>K2P8G9_9HYPH</name>
<feature type="compositionally biased region" description="Polar residues" evidence="1">
    <location>
        <begin position="12"/>
        <end position="28"/>
    </location>
</feature>
<organism evidence="2 3">
    <name type="scientific">Nitratireductor indicus C115</name>
    <dbReference type="NCBI Taxonomy" id="1231190"/>
    <lineage>
        <taxon>Bacteria</taxon>
        <taxon>Pseudomonadati</taxon>
        <taxon>Pseudomonadota</taxon>
        <taxon>Alphaproteobacteria</taxon>
        <taxon>Hyphomicrobiales</taxon>
        <taxon>Phyllobacteriaceae</taxon>
        <taxon>Nitratireductor</taxon>
    </lineage>
</organism>
<dbReference type="RefSeq" id="WP_009449715.1">
    <property type="nucleotide sequence ID" value="NZ_AMSI01000003.1"/>
</dbReference>